<feature type="transmembrane region" description="Helical" evidence="1">
    <location>
        <begin position="85"/>
        <end position="108"/>
    </location>
</feature>
<dbReference type="Proteomes" id="UP001501612">
    <property type="component" value="Unassembled WGS sequence"/>
</dbReference>
<evidence type="ECO:0000256" key="1">
    <source>
        <dbReference type="SAM" id="Phobius"/>
    </source>
</evidence>
<keyword evidence="1" id="KW-0812">Transmembrane</keyword>
<feature type="transmembrane region" description="Helical" evidence="1">
    <location>
        <begin position="32"/>
        <end position="50"/>
    </location>
</feature>
<sequence>MPLYRSVWTPVAGAVTAVAAAVVLVARGPAVLAAEVVLVSVAGLVAGHALQPDPRRRWETGCRVAVGASATTLVAVGLGELVGPVALLVALLGAATHPAGVPAVVGGAGARRCRGAARPAGDLTLLDERVLLRMWRESDARMRRCWDTPVAAAELADTRRRLLDELLRRDPARMTAWWP</sequence>
<dbReference type="RefSeq" id="WP_344005702.1">
    <property type="nucleotide sequence ID" value="NZ_BAAAMY010000004.1"/>
</dbReference>
<keyword evidence="1" id="KW-0472">Membrane</keyword>
<feature type="transmembrane region" description="Helical" evidence="1">
    <location>
        <begin position="62"/>
        <end position="79"/>
    </location>
</feature>
<comment type="caution">
    <text evidence="2">The sequence shown here is derived from an EMBL/GenBank/DDBJ whole genome shotgun (WGS) entry which is preliminary data.</text>
</comment>
<protein>
    <submittedName>
        <fullName evidence="2">Uncharacterized protein</fullName>
    </submittedName>
</protein>
<evidence type="ECO:0000313" key="2">
    <source>
        <dbReference type="EMBL" id="GAA1914488.1"/>
    </source>
</evidence>
<gene>
    <name evidence="2" type="ORF">GCM10009737_14800</name>
</gene>
<accession>A0ABN2PB68</accession>
<proteinExistence type="predicted"/>
<keyword evidence="3" id="KW-1185">Reference proteome</keyword>
<reference evidence="2 3" key="1">
    <citation type="journal article" date="2019" name="Int. J. Syst. Evol. Microbiol.">
        <title>The Global Catalogue of Microorganisms (GCM) 10K type strain sequencing project: providing services to taxonomists for standard genome sequencing and annotation.</title>
        <authorList>
            <consortium name="The Broad Institute Genomics Platform"/>
            <consortium name="The Broad Institute Genome Sequencing Center for Infectious Disease"/>
            <person name="Wu L."/>
            <person name="Ma J."/>
        </authorList>
    </citation>
    <scope>NUCLEOTIDE SEQUENCE [LARGE SCALE GENOMIC DNA]</scope>
    <source>
        <strain evidence="2 3">JCM 14046</strain>
    </source>
</reference>
<organism evidence="2 3">
    <name type="scientific">Nocardioides lentus</name>
    <dbReference type="NCBI Taxonomy" id="338077"/>
    <lineage>
        <taxon>Bacteria</taxon>
        <taxon>Bacillati</taxon>
        <taxon>Actinomycetota</taxon>
        <taxon>Actinomycetes</taxon>
        <taxon>Propionibacteriales</taxon>
        <taxon>Nocardioidaceae</taxon>
        <taxon>Nocardioides</taxon>
    </lineage>
</organism>
<dbReference type="EMBL" id="BAAAMY010000004">
    <property type="protein sequence ID" value="GAA1914488.1"/>
    <property type="molecule type" value="Genomic_DNA"/>
</dbReference>
<keyword evidence="1" id="KW-1133">Transmembrane helix</keyword>
<feature type="transmembrane region" description="Helical" evidence="1">
    <location>
        <begin position="7"/>
        <end position="26"/>
    </location>
</feature>
<name>A0ABN2PB68_9ACTN</name>
<evidence type="ECO:0000313" key="3">
    <source>
        <dbReference type="Proteomes" id="UP001501612"/>
    </source>
</evidence>